<evidence type="ECO:0000313" key="4">
    <source>
        <dbReference type="Proteomes" id="UP000288096"/>
    </source>
</evidence>
<evidence type="ECO:0000313" key="3">
    <source>
        <dbReference type="EMBL" id="GBC63612.1"/>
    </source>
</evidence>
<dbReference type="Gene3D" id="3.40.50.1980">
    <property type="entry name" value="Nitrogenase molybdenum iron protein domain"/>
    <property type="match status" value="2"/>
</dbReference>
<dbReference type="AlphaFoldDB" id="A0A401G2Y6"/>
<dbReference type="EMBL" id="BEXT01000001">
    <property type="protein sequence ID" value="GBC63612.1"/>
    <property type="molecule type" value="Genomic_DNA"/>
</dbReference>
<protein>
    <submittedName>
        <fullName evidence="3">Iron ABC transporter substrate-binding protein</fullName>
    </submittedName>
</protein>
<organism evidence="3 4">
    <name type="scientific">Desulfonema ishimotonii</name>
    <dbReference type="NCBI Taxonomy" id="45657"/>
    <lineage>
        <taxon>Bacteria</taxon>
        <taxon>Pseudomonadati</taxon>
        <taxon>Thermodesulfobacteriota</taxon>
        <taxon>Desulfobacteria</taxon>
        <taxon>Desulfobacterales</taxon>
        <taxon>Desulfococcaceae</taxon>
        <taxon>Desulfonema</taxon>
    </lineage>
</organism>
<accession>A0A401G2Y6</accession>
<name>A0A401G2Y6_9BACT</name>
<dbReference type="Proteomes" id="UP000288096">
    <property type="component" value="Unassembled WGS sequence"/>
</dbReference>
<feature type="chain" id="PRO_5019570794" evidence="1">
    <location>
        <begin position="20"/>
        <end position="365"/>
    </location>
</feature>
<evidence type="ECO:0000256" key="1">
    <source>
        <dbReference type="SAM" id="SignalP"/>
    </source>
</evidence>
<feature type="domain" description="Fe/B12 periplasmic-binding" evidence="2">
    <location>
        <begin position="45"/>
        <end position="323"/>
    </location>
</feature>
<reference evidence="4" key="2">
    <citation type="submission" date="2019-01" db="EMBL/GenBank/DDBJ databases">
        <title>Genome sequence of Desulfonema ishimotonii strain Tokyo 01.</title>
        <authorList>
            <person name="Fukui M."/>
        </authorList>
    </citation>
    <scope>NUCLEOTIDE SEQUENCE [LARGE SCALE GENOMIC DNA]</scope>
    <source>
        <strain evidence="4">Tokyo 01</strain>
    </source>
</reference>
<gene>
    <name evidence="3" type="ORF">DENIS_4610</name>
</gene>
<dbReference type="PANTHER" id="PTHR30535">
    <property type="entry name" value="VITAMIN B12-BINDING PROTEIN"/>
    <property type="match status" value="1"/>
</dbReference>
<feature type="signal peptide" evidence="1">
    <location>
        <begin position="1"/>
        <end position="19"/>
    </location>
</feature>
<dbReference type="OrthoDB" id="9775594at2"/>
<dbReference type="PANTHER" id="PTHR30535:SF34">
    <property type="entry name" value="MOLYBDATE-BINDING PROTEIN MOLA"/>
    <property type="match status" value="1"/>
</dbReference>
<dbReference type="PROSITE" id="PS50983">
    <property type="entry name" value="FE_B12_PBP"/>
    <property type="match status" value="1"/>
</dbReference>
<proteinExistence type="predicted"/>
<dbReference type="RefSeq" id="WP_124330662.1">
    <property type="nucleotide sequence ID" value="NZ_BEXT01000001.1"/>
</dbReference>
<dbReference type="Pfam" id="PF01497">
    <property type="entry name" value="Peripla_BP_2"/>
    <property type="match status" value="1"/>
</dbReference>
<dbReference type="InterPro" id="IPR002491">
    <property type="entry name" value="ABC_transptr_periplasmic_BD"/>
</dbReference>
<comment type="caution">
    <text evidence="3">The sequence shown here is derived from an EMBL/GenBank/DDBJ whole genome shotgun (WGS) entry which is preliminary data.</text>
</comment>
<sequence length="365" mass="39999">MKKIVCFFILVSMIQLARADAPFAEEIHITDMAGRAVVVPSDPDRIICLGPGTLRLIVYLQAKDKVVGVEDMEKRTPDGRPYRMANPELGRLPRIGPGGPASINKKPDLEAVLNVSPQVIFVTYMEPANADEIQKILGIPVVVLTYGEFATFDEAVYDSLRLAGKILSREKRADAVVEYIEALRSDLGQRTGSIPESRKPGVYVGGIGYRGAHGIESTEKNYIPLKWAGARNLSEGAAARSGSHLFMDKEMLLRLDPDVIFIDGGGLALVKADYRKKPEYYNGLKAVKAHQVYALLPFNWYVTNIGTAMADAFAIGKILYPDRFTDTDPGKKADEIYTFLVGRPVYSGIQAIFGKIGAPVSFSGR</sequence>
<reference evidence="4" key="1">
    <citation type="submission" date="2017-11" db="EMBL/GenBank/DDBJ databases">
        <authorList>
            <person name="Watanabe M."/>
            <person name="Kojima H."/>
        </authorList>
    </citation>
    <scope>NUCLEOTIDE SEQUENCE [LARGE SCALE GENOMIC DNA]</scope>
    <source>
        <strain evidence="4">Tokyo 01</strain>
    </source>
</reference>
<evidence type="ECO:0000259" key="2">
    <source>
        <dbReference type="PROSITE" id="PS50983"/>
    </source>
</evidence>
<dbReference type="SUPFAM" id="SSF53807">
    <property type="entry name" value="Helical backbone' metal receptor"/>
    <property type="match status" value="1"/>
</dbReference>
<dbReference type="InterPro" id="IPR050902">
    <property type="entry name" value="ABC_Transporter_SBP"/>
</dbReference>
<keyword evidence="4" id="KW-1185">Reference proteome</keyword>
<dbReference type="CDD" id="cd01147">
    <property type="entry name" value="HemV-2"/>
    <property type="match status" value="1"/>
</dbReference>
<keyword evidence="1" id="KW-0732">Signal</keyword>